<feature type="region of interest" description="Disordered" evidence="2">
    <location>
        <begin position="844"/>
        <end position="1025"/>
    </location>
</feature>
<dbReference type="EMBL" id="JAYMGO010000019">
    <property type="protein sequence ID" value="KAL1255429.1"/>
    <property type="molecule type" value="Genomic_DNA"/>
</dbReference>
<evidence type="ECO:0000256" key="2">
    <source>
        <dbReference type="SAM" id="MobiDB-lite"/>
    </source>
</evidence>
<dbReference type="CDD" id="cd18676">
    <property type="entry name" value="PIN_asteroid-like"/>
    <property type="match status" value="1"/>
</dbReference>
<dbReference type="Pfam" id="PF01391">
    <property type="entry name" value="Collagen"/>
    <property type="match status" value="1"/>
</dbReference>
<dbReference type="Pfam" id="PF12813">
    <property type="entry name" value="XPG_I_2"/>
    <property type="match status" value="1"/>
</dbReference>
<feature type="compositionally biased region" description="Pro residues" evidence="2">
    <location>
        <begin position="1002"/>
        <end position="1020"/>
    </location>
</feature>
<proteinExistence type="inferred from homology"/>
<feature type="compositionally biased region" description="Low complexity" evidence="2">
    <location>
        <begin position="913"/>
        <end position="925"/>
    </location>
</feature>
<dbReference type="PANTHER" id="PTHR15665:SF1">
    <property type="entry name" value="PROTEIN ASTEROID HOMOLOG 1"/>
    <property type="match status" value="1"/>
</dbReference>
<dbReference type="Proteomes" id="UP001558613">
    <property type="component" value="Unassembled WGS sequence"/>
</dbReference>
<dbReference type="InterPro" id="IPR029060">
    <property type="entry name" value="PIN-like_dom_sf"/>
</dbReference>
<gene>
    <name evidence="4" type="ORF">QQF64_013490</name>
</gene>
<protein>
    <recommendedName>
        <fullName evidence="3">Asteroid domain-containing protein</fullName>
    </recommendedName>
</protein>
<evidence type="ECO:0000256" key="1">
    <source>
        <dbReference type="ARBA" id="ARBA00007398"/>
    </source>
</evidence>
<feature type="compositionally biased region" description="Low complexity" evidence="2">
    <location>
        <begin position="975"/>
        <end position="984"/>
    </location>
</feature>
<dbReference type="InterPro" id="IPR039436">
    <property type="entry name" value="Asteroid_dom"/>
</dbReference>
<feature type="compositionally biased region" description="Gly residues" evidence="2">
    <location>
        <begin position="456"/>
        <end position="465"/>
    </location>
</feature>
<feature type="region of interest" description="Disordered" evidence="2">
    <location>
        <begin position="444"/>
        <end position="468"/>
    </location>
</feature>
<feature type="domain" description="Asteroid" evidence="3">
    <location>
        <begin position="163"/>
        <end position="253"/>
    </location>
</feature>
<comment type="similarity">
    <text evidence="1">Belongs to the asteroid family.</text>
</comment>
<evidence type="ECO:0000313" key="4">
    <source>
        <dbReference type="EMBL" id="KAL1255429.1"/>
    </source>
</evidence>
<name>A0ABR3LUK9_9TELE</name>
<organism evidence="4 5">
    <name type="scientific">Cirrhinus molitorella</name>
    <name type="common">mud carp</name>
    <dbReference type="NCBI Taxonomy" id="172907"/>
    <lineage>
        <taxon>Eukaryota</taxon>
        <taxon>Metazoa</taxon>
        <taxon>Chordata</taxon>
        <taxon>Craniata</taxon>
        <taxon>Vertebrata</taxon>
        <taxon>Euteleostomi</taxon>
        <taxon>Actinopterygii</taxon>
        <taxon>Neopterygii</taxon>
        <taxon>Teleostei</taxon>
        <taxon>Ostariophysi</taxon>
        <taxon>Cypriniformes</taxon>
        <taxon>Cyprinidae</taxon>
        <taxon>Labeoninae</taxon>
        <taxon>Labeonini</taxon>
        <taxon>Cirrhinus</taxon>
    </lineage>
</organism>
<dbReference type="SUPFAM" id="SSF88723">
    <property type="entry name" value="PIN domain-like"/>
    <property type="match status" value="1"/>
</dbReference>
<sequence>MRISITIGGATALKRVCHIQIANHEEEVNTSHASHKTYDNTLHFCGIMGVHGLTSFVEGNRQFFKDIRLRDCRLVIDGCSLYFRLYFNSGLDQARGGDYDTFVVLVRQFFAALSECGVQPFVVLDGGMDQTDKKFKTLQDRAQCKIREAHSLSRGSRGCVLPLLVSQVFIQVLSELGVPFVQCISEADFEIASLAKHWGCPVLTSDSDFFIFDLKGGYLPFSFFQWSNVSGKATERYIPALHFSVNRFCSHFNHMNKHLLPLFAVVIGNDYTPAKITEIFFSRVELERVPSGRKYGRSSSPRIEGFLLWLSQFTCPVAALEEVLDILCEQRKGNVRTQLSLGMQDYQLPDSSSLAQYFSSPQPALPDAQGLPAALVCQPEWLLRMFASGKLSSFILDVLVHQKVLLVAQVENSNLPSSHTASLSIRKTIYSLLLEKARQVGQIPQAVSQRGRGRGRGGPSQGKGGQQCDVPCVDEYDRQVLNLKKNTVEAHRPNGVPQLDLAATDKASIKVRLQILLGTLGVMDHILQPLPPHLCLPVCVTNFWMNNCKPKPSQPLLQAILLGLVYGELSWRKAHPNDPLFGSKASASVCQRLSHLRVNPGQRRGLDLGVAHLLSQWQSCMWVAMFLNQLLCFPLPEPQCARLFSGTLLHGLEAAIRGGHECECLLAGDAVAWQLYSILLEALTGPAASATASRGRGEGQRQAQQRGRGHGGRGRGNEGRGRGNRGGSRGNRSRGMTSSVSALDNRFALNMAMSRIGIQLQFLLYSVSAYLSPYNLENTLPIPTDRDPNNNLKRFDPCCLLTPPPPPLFLPPPGVWKREPTFPSRVEGTRAREREDNEVQVKELCVAGPPGPPGPVGPQGHSGISGMEGPKGDKGDIGRPGSKGRTGRQGLPGKPGAPGLPGPEGPKGEKGDPGLMGMPGLRGPAGSKGLSGYKGEKGARGDSGPGGPKGDKGAIGLPGMLGQKGEMGPKGESGVPGKRGPTGRPGKRGKQGSDGERGFPGPVGPTGPPGPRGHPGPPGVPASGLFVVGEKGEKGLPGSPGVCDCSFPSLSPASAPLQHRNKYDKVPAIFVVSSEEELKGLHEDNALAFRKDQRSLYFKDENGWEPIQLMPLQATERMRDGNGVCGDGKVQELNGEECDDGNRVVTDDCVGCKKAYCGDGYRNEGVEECDGKDFGYQTCKSYLPGTFGQLRCTDSCFIDSTGCKYRT</sequence>
<dbReference type="InterPro" id="IPR026832">
    <property type="entry name" value="Asteroid"/>
</dbReference>
<evidence type="ECO:0000313" key="5">
    <source>
        <dbReference type="Proteomes" id="UP001558613"/>
    </source>
</evidence>
<accession>A0ABR3LUK9</accession>
<comment type="caution">
    <text evidence="4">The sequence shown here is derived from an EMBL/GenBank/DDBJ whole genome shotgun (WGS) entry which is preliminary data.</text>
</comment>
<evidence type="ECO:0000259" key="3">
    <source>
        <dbReference type="Pfam" id="PF12813"/>
    </source>
</evidence>
<dbReference type="PANTHER" id="PTHR15665">
    <property type="entry name" value="ASTEROID PROTEIN"/>
    <property type="match status" value="1"/>
</dbReference>
<reference evidence="4 5" key="1">
    <citation type="submission" date="2023-09" db="EMBL/GenBank/DDBJ databases">
        <authorList>
            <person name="Wang M."/>
        </authorList>
    </citation>
    <scope>NUCLEOTIDE SEQUENCE [LARGE SCALE GENOMIC DNA]</scope>
    <source>
        <strain evidence="4">GT-2023</strain>
        <tissue evidence="4">Liver</tissue>
    </source>
</reference>
<dbReference type="Gene3D" id="3.40.50.1010">
    <property type="entry name" value="5'-nuclease"/>
    <property type="match status" value="1"/>
</dbReference>
<feature type="region of interest" description="Disordered" evidence="2">
    <location>
        <begin position="690"/>
        <end position="739"/>
    </location>
</feature>
<dbReference type="InterPro" id="IPR008160">
    <property type="entry name" value="Collagen"/>
</dbReference>
<keyword evidence="5" id="KW-1185">Reference proteome</keyword>